<sequence length="162" mass="17797">MPFGLLKEVEALLAGGLKDPRFRVPGLEEAYAPAQIFLGELPPKTQGQIDFPYVILQAIGGSDQDESSEVTVKILCGIYTANGVEAGVNDILNLTARCRRIVLSSRRTGDGRYTLKLPVTWECGDPDAKYFQPQPHSEGEITTQWETAGLRQTLTEEEEACL</sequence>
<proteinExistence type="predicted"/>
<protein>
    <submittedName>
        <fullName evidence="1">Uncharacterized protein</fullName>
    </submittedName>
</protein>
<dbReference type="EMBL" id="AP024488">
    <property type="protein sequence ID" value="BCS94509.1"/>
    <property type="molecule type" value="Genomic_DNA"/>
</dbReference>
<gene>
    <name evidence="1" type="ORF">DSLASN_01410</name>
</gene>
<accession>A0ABM7PBD2</accession>
<organism evidence="1 2">
    <name type="scientific">Desulfoluna limicola</name>
    <dbReference type="NCBI Taxonomy" id="2810562"/>
    <lineage>
        <taxon>Bacteria</taxon>
        <taxon>Pseudomonadati</taxon>
        <taxon>Thermodesulfobacteriota</taxon>
        <taxon>Desulfobacteria</taxon>
        <taxon>Desulfobacterales</taxon>
        <taxon>Desulfolunaceae</taxon>
        <taxon>Desulfoluna</taxon>
    </lineage>
</organism>
<name>A0ABM7PBD2_9BACT</name>
<reference evidence="1 2" key="1">
    <citation type="submission" date="2021-02" db="EMBL/GenBank/DDBJ databases">
        <title>Complete genome of Desulfoluna sp. strain ASN36.</title>
        <authorList>
            <person name="Takahashi A."/>
            <person name="Kojima H."/>
            <person name="Fukui M."/>
        </authorList>
    </citation>
    <scope>NUCLEOTIDE SEQUENCE [LARGE SCALE GENOMIC DNA]</scope>
    <source>
        <strain evidence="1 2">ASN36</strain>
    </source>
</reference>
<evidence type="ECO:0000313" key="1">
    <source>
        <dbReference type="EMBL" id="BCS94509.1"/>
    </source>
</evidence>
<keyword evidence="2" id="KW-1185">Reference proteome</keyword>
<dbReference type="Proteomes" id="UP001320148">
    <property type="component" value="Chromosome"/>
</dbReference>
<dbReference type="RefSeq" id="WP_236890825.1">
    <property type="nucleotide sequence ID" value="NZ_AP024488.1"/>
</dbReference>
<evidence type="ECO:0000313" key="2">
    <source>
        <dbReference type="Proteomes" id="UP001320148"/>
    </source>
</evidence>